<comment type="similarity">
    <text evidence="2">Belongs to the bZIP family.</text>
</comment>
<keyword evidence="7" id="KW-0175">Coiled coil</keyword>
<dbReference type="PANTHER" id="PTHR40621:SF11">
    <property type="entry name" value="TRANSCRIPTION FACTOR KAPC-RELATED"/>
    <property type="match status" value="1"/>
</dbReference>
<evidence type="ECO:0000256" key="3">
    <source>
        <dbReference type="ARBA" id="ARBA00023015"/>
    </source>
</evidence>
<proteinExistence type="inferred from homology"/>
<accession>A0ABP0D0W6</accession>
<keyword evidence="10" id="KW-1185">Reference proteome</keyword>
<feature type="region of interest" description="Disordered" evidence="8">
    <location>
        <begin position="305"/>
        <end position="324"/>
    </location>
</feature>
<dbReference type="SUPFAM" id="SSF57959">
    <property type="entry name" value="Leucine zipper domain"/>
    <property type="match status" value="1"/>
</dbReference>
<evidence type="ECO:0000256" key="8">
    <source>
        <dbReference type="SAM" id="MobiDB-lite"/>
    </source>
</evidence>
<evidence type="ECO:0000256" key="2">
    <source>
        <dbReference type="ARBA" id="ARBA00007163"/>
    </source>
</evidence>
<gene>
    <name evidence="9" type="ORF">SEUCBS140593_009851</name>
</gene>
<evidence type="ECO:0000313" key="10">
    <source>
        <dbReference type="Proteomes" id="UP001642482"/>
    </source>
</evidence>
<feature type="region of interest" description="Disordered" evidence="8">
    <location>
        <begin position="1"/>
        <end position="105"/>
    </location>
</feature>
<keyword evidence="6" id="KW-0539">Nucleus</keyword>
<sequence length="601" mass="63991">MVSPKPNNKLTVPRITKNRPKKRSTKDSKSTDDNNSNNTSNNTKTDQDGGSTGSGSGLRCSGADETEASREEGEEGSGGPSGDEDRVSLGGGPAPQQRTAKEKAQIRRAQVRRAQIQHRKRKADYMRQLELDIDMLRDLITNAEQDMRTIQKDNEAIRVQLGVVTMVRNDRGVNVGAGVVAVAPGGGMGGMDAMMTDVPQLSITPAPPVQANVVPTVDTVAASFSPLSISTDATPFQSTAATSPGGTVSSFDGLEGLDTNINNNTNPPSLFDGIDLDDISVSIVMDEAIGNPVYQISSLTPNANTLSTSSPEFNDPTSPEGSSVFPTTPISPLDPGFVPNFHTELAAAPVTSSTVAGSGANQMSATAYILPNLTVAQTHQVVNFVLALEHVCWGHAGHQFHEPDAEICADSGHALMATNLFLREAPEDIFSSIETSAKDMTAFITNTEPENPESTAQHMQAHQASQGLTWQAPDITLQTLYGLAVSLNPISEMELAPVQAWFELAARYPLSILLRLDVLNALKREFVGVVRCLYFGAVMERVAFESVVRRVVEPVMLAEEKAAGLSNFISPVVTVSPNDLTINSSTMQATDFATTEAAGAR</sequence>
<keyword evidence="4" id="KW-0238">DNA-binding</keyword>
<evidence type="ECO:0000256" key="5">
    <source>
        <dbReference type="ARBA" id="ARBA00023163"/>
    </source>
</evidence>
<dbReference type="Proteomes" id="UP001642482">
    <property type="component" value="Unassembled WGS sequence"/>
</dbReference>
<organism evidence="9 10">
    <name type="scientific">Sporothrix eucalyptigena</name>
    <dbReference type="NCBI Taxonomy" id="1812306"/>
    <lineage>
        <taxon>Eukaryota</taxon>
        <taxon>Fungi</taxon>
        <taxon>Dikarya</taxon>
        <taxon>Ascomycota</taxon>
        <taxon>Pezizomycotina</taxon>
        <taxon>Sordariomycetes</taxon>
        <taxon>Sordariomycetidae</taxon>
        <taxon>Ophiostomatales</taxon>
        <taxon>Ophiostomataceae</taxon>
        <taxon>Sporothrix</taxon>
    </lineage>
</organism>
<protein>
    <recommendedName>
        <fullName evidence="11">BZIP domain-containing protein</fullName>
    </recommendedName>
</protein>
<evidence type="ECO:0000313" key="9">
    <source>
        <dbReference type="EMBL" id="CAK7237121.1"/>
    </source>
</evidence>
<evidence type="ECO:0000256" key="4">
    <source>
        <dbReference type="ARBA" id="ARBA00023125"/>
    </source>
</evidence>
<dbReference type="PANTHER" id="PTHR40621">
    <property type="entry name" value="TRANSCRIPTION FACTOR KAPC-RELATED"/>
    <property type="match status" value="1"/>
</dbReference>
<dbReference type="CDD" id="cd14688">
    <property type="entry name" value="bZIP_YAP"/>
    <property type="match status" value="1"/>
</dbReference>
<feature type="compositionally biased region" description="Polar residues" evidence="8">
    <location>
        <begin position="1"/>
        <end position="10"/>
    </location>
</feature>
<keyword evidence="3" id="KW-0805">Transcription regulation</keyword>
<dbReference type="EMBL" id="CAWUHD010000174">
    <property type="protein sequence ID" value="CAK7237121.1"/>
    <property type="molecule type" value="Genomic_DNA"/>
</dbReference>
<evidence type="ECO:0000256" key="7">
    <source>
        <dbReference type="SAM" id="Coils"/>
    </source>
</evidence>
<evidence type="ECO:0008006" key="11">
    <source>
        <dbReference type="Google" id="ProtNLM"/>
    </source>
</evidence>
<evidence type="ECO:0000256" key="6">
    <source>
        <dbReference type="ARBA" id="ARBA00023242"/>
    </source>
</evidence>
<comment type="subcellular location">
    <subcellularLocation>
        <location evidence="1">Nucleus</location>
    </subcellularLocation>
</comment>
<evidence type="ECO:0000256" key="1">
    <source>
        <dbReference type="ARBA" id="ARBA00004123"/>
    </source>
</evidence>
<reference evidence="9 10" key="1">
    <citation type="submission" date="2024-01" db="EMBL/GenBank/DDBJ databases">
        <authorList>
            <person name="Allen C."/>
            <person name="Tagirdzhanova G."/>
        </authorList>
    </citation>
    <scope>NUCLEOTIDE SEQUENCE [LARGE SCALE GENOMIC DNA]</scope>
</reference>
<dbReference type="InterPro" id="IPR050936">
    <property type="entry name" value="AP-1-like"/>
</dbReference>
<feature type="compositionally biased region" description="Low complexity" evidence="8">
    <location>
        <begin position="33"/>
        <end position="44"/>
    </location>
</feature>
<dbReference type="InterPro" id="IPR046347">
    <property type="entry name" value="bZIP_sf"/>
</dbReference>
<feature type="coiled-coil region" evidence="7">
    <location>
        <begin position="126"/>
        <end position="160"/>
    </location>
</feature>
<comment type="caution">
    <text evidence="9">The sequence shown here is derived from an EMBL/GenBank/DDBJ whole genome shotgun (WGS) entry which is preliminary data.</text>
</comment>
<name>A0ABP0D0W6_9PEZI</name>
<keyword evidence="5" id="KW-0804">Transcription</keyword>
<dbReference type="Gene3D" id="1.20.5.170">
    <property type="match status" value="1"/>
</dbReference>